<protein>
    <submittedName>
        <fullName evidence="1">Uncharacterized protein</fullName>
    </submittedName>
</protein>
<dbReference type="InterPro" id="IPR053734">
    <property type="entry name" value="Phage_Head-Tail_Connect_sf"/>
</dbReference>
<reference evidence="2" key="1">
    <citation type="journal article" date="2019" name="Int. J. Syst. Evol. Microbiol.">
        <title>The Global Catalogue of Microorganisms (GCM) 10K type strain sequencing project: providing services to taxonomists for standard genome sequencing and annotation.</title>
        <authorList>
            <consortium name="The Broad Institute Genomics Platform"/>
            <consortium name="The Broad Institute Genome Sequencing Center for Infectious Disease"/>
            <person name="Wu L."/>
            <person name="Ma J."/>
        </authorList>
    </citation>
    <scope>NUCLEOTIDE SEQUENCE [LARGE SCALE GENOMIC DNA]</scope>
    <source>
        <strain evidence="2">KACC 12597</strain>
    </source>
</reference>
<accession>A0ABW4Y8R4</accession>
<proteinExistence type="predicted"/>
<evidence type="ECO:0000313" key="1">
    <source>
        <dbReference type="EMBL" id="MFD2112572.1"/>
    </source>
</evidence>
<dbReference type="Proteomes" id="UP001597337">
    <property type="component" value="Unassembled WGS sequence"/>
</dbReference>
<gene>
    <name evidence="1" type="ORF">ACFSJC_12045</name>
</gene>
<keyword evidence="2" id="KW-1185">Reference proteome</keyword>
<evidence type="ECO:0000313" key="2">
    <source>
        <dbReference type="Proteomes" id="UP001597337"/>
    </source>
</evidence>
<dbReference type="Gene3D" id="2.40.10.180">
    <property type="entry name" value="Phage tail proteins"/>
    <property type="match status" value="1"/>
</dbReference>
<name>A0ABW4Y8R4_9GAMM</name>
<dbReference type="Pfam" id="PF05354">
    <property type="entry name" value="Phage_attach"/>
    <property type="match status" value="1"/>
</dbReference>
<dbReference type="InterPro" id="IPR008018">
    <property type="entry name" value="Phage_tail_attach_FII"/>
</dbReference>
<sequence>MDNSVFFQPAAPGVVTVTVTPSEGLSRDLFAQWFRARDLSDSGVIELAGGGDSLQAPTTEVADLARGDTAVIDGVSYQITDRHDDGHGVSTLYLEPL</sequence>
<dbReference type="RefSeq" id="WP_386026968.1">
    <property type="nucleotide sequence ID" value="NZ_JBHUHX010000031.1"/>
</dbReference>
<comment type="caution">
    <text evidence="1">The sequence shown here is derived from an EMBL/GenBank/DDBJ whole genome shotgun (WGS) entry which is preliminary data.</text>
</comment>
<dbReference type="EMBL" id="JBHUHX010000031">
    <property type="protein sequence ID" value="MFD2112572.1"/>
    <property type="molecule type" value="Genomic_DNA"/>
</dbReference>
<organism evidence="1 2">
    <name type="scientific">Thiorhodococcus fuscus</name>
    <dbReference type="NCBI Taxonomy" id="527200"/>
    <lineage>
        <taxon>Bacteria</taxon>
        <taxon>Pseudomonadati</taxon>
        <taxon>Pseudomonadota</taxon>
        <taxon>Gammaproteobacteria</taxon>
        <taxon>Chromatiales</taxon>
        <taxon>Chromatiaceae</taxon>
        <taxon>Thiorhodococcus</taxon>
    </lineage>
</organism>